<dbReference type="GO" id="GO:0009055">
    <property type="term" value="F:electron transfer activity"/>
    <property type="evidence" value="ECO:0007669"/>
    <property type="project" value="InterPro"/>
</dbReference>
<dbReference type="Gene3D" id="1.10.760.10">
    <property type="entry name" value="Cytochrome c-like domain"/>
    <property type="match status" value="1"/>
</dbReference>
<keyword evidence="3 4" id="KW-0408">Iron</keyword>
<keyword evidence="2 4" id="KW-0479">Metal-binding</keyword>
<name>A0A2H1YHN1_9FLAO</name>
<gene>
    <name evidence="6" type="ORF">TNO020_430009</name>
</gene>
<dbReference type="InterPro" id="IPR010538">
    <property type="entry name" value="DHOR"/>
</dbReference>
<dbReference type="PROSITE" id="PS51007">
    <property type="entry name" value="CYTC"/>
    <property type="match status" value="1"/>
</dbReference>
<evidence type="ECO:0000259" key="5">
    <source>
        <dbReference type="PROSITE" id="PS51007"/>
    </source>
</evidence>
<dbReference type="InterPro" id="IPR009056">
    <property type="entry name" value="Cyt_c-like_dom"/>
</dbReference>
<feature type="domain" description="Cytochrome c" evidence="5">
    <location>
        <begin position="338"/>
        <end position="470"/>
    </location>
</feature>
<dbReference type="AlphaFoldDB" id="A0A2H1YHN1"/>
<dbReference type="OrthoDB" id="9805202at2"/>
<dbReference type="PANTHER" id="PTHR30600:SF4">
    <property type="entry name" value="CYTOCHROME C DOMAIN-CONTAINING PROTEIN"/>
    <property type="match status" value="1"/>
</dbReference>
<dbReference type="RefSeq" id="WP_101917615.1">
    <property type="nucleotide sequence ID" value="NZ_OENF01000038.1"/>
</dbReference>
<dbReference type="PROSITE" id="PS51257">
    <property type="entry name" value="PROKAR_LIPOPROTEIN"/>
    <property type="match status" value="1"/>
</dbReference>
<dbReference type="SUPFAM" id="SSF46626">
    <property type="entry name" value="Cytochrome c"/>
    <property type="match status" value="1"/>
</dbReference>
<keyword evidence="7" id="KW-1185">Reference proteome</keyword>
<evidence type="ECO:0000256" key="3">
    <source>
        <dbReference type="ARBA" id="ARBA00023004"/>
    </source>
</evidence>
<reference evidence="7" key="1">
    <citation type="submission" date="2017-11" db="EMBL/GenBank/DDBJ databases">
        <authorList>
            <person name="Duchaud E."/>
        </authorList>
    </citation>
    <scope>NUCLEOTIDE SEQUENCE [LARGE SCALE GENOMIC DNA]</scope>
    <source>
        <strain evidence="7">Tenacibaculum sp. TNO020</strain>
    </source>
</reference>
<dbReference type="GO" id="GO:0020037">
    <property type="term" value="F:heme binding"/>
    <property type="evidence" value="ECO:0007669"/>
    <property type="project" value="InterPro"/>
</dbReference>
<sequence length="470" mass="51799">MKKYIFFILFATILSSCTKEDVYKNIEPTATYETGEEFLVSELSIQAFTADKAFGRAIPILSDLELSFFGVGNAMFDQAWVSAPATTTSRDGLGPIFNARACSSCHLRDGRGKPLLKTGATSEGFLIRLGIGNSETTGPIGHHTYGGQLQDDSNLGIKKEADIQVNFTFIDGVYADGTKYQLRKPTYSFLNENYGSLTGVETSPRVGQQMIGLGFIDALSEASLLENADPNDADNDGISGRANYVWNVKKSKLTIGKFGWKSNQPTLDQQIAGAFNGDMGLTTSIFPVENCPDGIDCSKLSNGNNVGENVEVPNKQFSRISLYMAALSVPKRRDFKEKNVLQGKKHFNDLKCVSCHVDNFTTGKNTVLPQIDNIKIKPFSDFLLHDMGADLADNRGDFLANGNEWRTQPLWGLGLIETVNKHTFLLHDGRARNIEEAILWHGGEANTSKEDFKKLSKEKRDQLLAYLNSL</sequence>
<evidence type="ECO:0000313" key="6">
    <source>
        <dbReference type="EMBL" id="SOS75005.1"/>
    </source>
</evidence>
<dbReference type="PIRSF" id="PIRSF028099">
    <property type="entry name" value="DUF1111"/>
    <property type="match status" value="1"/>
</dbReference>
<evidence type="ECO:0000256" key="2">
    <source>
        <dbReference type="ARBA" id="ARBA00022723"/>
    </source>
</evidence>
<keyword evidence="1 4" id="KW-0349">Heme</keyword>
<dbReference type="Pfam" id="PF06537">
    <property type="entry name" value="DHOR"/>
    <property type="match status" value="1"/>
</dbReference>
<dbReference type="InterPro" id="IPR036909">
    <property type="entry name" value="Cyt_c-like_dom_sf"/>
</dbReference>
<dbReference type="Proteomes" id="UP000234211">
    <property type="component" value="Unassembled WGS sequence"/>
</dbReference>
<dbReference type="EMBL" id="OENF01000038">
    <property type="protein sequence ID" value="SOS75005.1"/>
    <property type="molecule type" value="Genomic_DNA"/>
</dbReference>
<organism evidence="6 7">
    <name type="scientific">Tenacibaculum piscium</name>
    <dbReference type="NCBI Taxonomy" id="1458515"/>
    <lineage>
        <taxon>Bacteria</taxon>
        <taxon>Pseudomonadati</taxon>
        <taxon>Bacteroidota</taxon>
        <taxon>Flavobacteriia</taxon>
        <taxon>Flavobacteriales</taxon>
        <taxon>Flavobacteriaceae</taxon>
        <taxon>Tenacibaculum</taxon>
    </lineage>
</organism>
<accession>A0A2H1YHN1</accession>
<dbReference type="GO" id="GO:0046872">
    <property type="term" value="F:metal ion binding"/>
    <property type="evidence" value="ECO:0007669"/>
    <property type="project" value="UniProtKB-KW"/>
</dbReference>
<dbReference type="InterPro" id="IPR051395">
    <property type="entry name" value="Cytochrome_c_Peroxidase/MauG"/>
</dbReference>
<evidence type="ECO:0000256" key="1">
    <source>
        <dbReference type="ARBA" id="ARBA00022617"/>
    </source>
</evidence>
<dbReference type="PANTHER" id="PTHR30600">
    <property type="entry name" value="CYTOCHROME C PEROXIDASE-RELATED"/>
    <property type="match status" value="1"/>
</dbReference>
<dbReference type="GO" id="GO:0004130">
    <property type="term" value="F:cytochrome-c peroxidase activity"/>
    <property type="evidence" value="ECO:0007669"/>
    <property type="project" value="TreeGrafter"/>
</dbReference>
<proteinExistence type="predicted"/>
<evidence type="ECO:0000256" key="4">
    <source>
        <dbReference type="PROSITE-ProRule" id="PRU00433"/>
    </source>
</evidence>
<protein>
    <submittedName>
        <fullName evidence="6">Thiol oxidoreductase</fullName>
    </submittedName>
</protein>
<evidence type="ECO:0000313" key="7">
    <source>
        <dbReference type="Proteomes" id="UP000234211"/>
    </source>
</evidence>